<protein>
    <submittedName>
        <fullName evidence="2">Uncharacterized protein</fullName>
    </submittedName>
</protein>
<gene>
    <name evidence="2" type="ORF">Bca52824_033140</name>
</gene>
<name>A0A8X7SCA6_BRACI</name>
<feature type="region of interest" description="Disordered" evidence="1">
    <location>
        <begin position="259"/>
        <end position="352"/>
    </location>
</feature>
<dbReference type="Proteomes" id="UP000886595">
    <property type="component" value="Unassembled WGS sequence"/>
</dbReference>
<accession>A0A8X7SCA6</accession>
<keyword evidence="3" id="KW-1185">Reference proteome</keyword>
<evidence type="ECO:0000313" key="2">
    <source>
        <dbReference type="EMBL" id="KAG2304489.1"/>
    </source>
</evidence>
<evidence type="ECO:0000256" key="1">
    <source>
        <dbReference type="SAM" id="MobiDB-lite"/>
    </source>
</evidence>
<proteinExistence type="predicted"/>
<dbReference type="EMBL" id="JAAMPC010000007">
    <property type="protein sequence ID" value="KAG2304489.1"/>
    <property type="molecule type" value="Genomic_DNA"/>
</dbReference>
<comment type="caution">
    <text evidence="2">The sequence shown here is derived from an EMBL/GenBank/DDBJ whole genome shotgun (WGS) entry which is preliminary data.</text>
</comment>
<reference evidence="2 3" key="1">
    <citation type="submission" date="2020-02" db="EMBL/GenBank/DDBJ databases">
        <authorList>
            <person name="Ma Q."/>
            <person name="Huang Y."/>
            <person name="Song X."/>
            <person name="Pei D."/>
        </authorList>
    </citation>
    <scope>NUCLEOTIDE SEQUENCE [LARGE SCALE GENOMIC DNA]</scope>
    <source>
        <strain evidence="2">Sxm20200214</strain>
        <tissue evidence="2">Leaf</tissue>
    </source>
</reference>
<feature type="compositionally biased region" description="Basic and acidic residues" evidence="1">
    <location>
        <begin position="329"/>
        <end position="348"/>
    </location>
</feature>
<dbReference type="AlphaFoldDB" id="A0A8X7SCA6"/>
<organism evidence="2 3">
    <name type="scientific">Brassica carinata</name>
    <name type="common">Ethiopian mustard</name>
    <name type="synonym">Abyssinian cabbage</name>
    <dbReference type="NCBI Taxonomy" id="52824"/>
    <lineage>
        <taxon>Eukaryota</taxon>
        <taxon>Viridiplantae</taxon>
        <taxon>Streptophyta</taxon>
        <taxon>Embryophyta</taxon>
        <taxon>Tracheophyta</taxon>
        <taxon>Spermatophyta</taxon>
        <taxon>Magnoliopsida</taxon>
        <taxon>eudicotyledons</taxon>
        <taxon>Gunneridae</taxon>
        <taxon>Pentapetalae</taxon>
        <taxon>rosids</taxon>
        <taxon>malvids</taxon>
        <taxon>Brassicales</taxon>
        <taxon>Brassicaceae</taxon>
        <taxon>Brassiceae</taxon>
        <taxon>Brassica</taxon>
    </lineage>
</organism>
<feature type="region of interest" description="Disordered" evidence="1">
    <location>
        <begin position="392"/>
        <end position="412"/>
    </location>
</feature>
<evidence type="ECO:0000313" key="3">
    <source>
        <dbReference type="Proteomes" id="UP000886595"/>
    </source>
</evidence>
<feature type="compositionally biased region" description="Low complexity" evidence="1">
    <location>
        <begin position="259"/>
        <end position="269"/>
    </location>
</feature>
<sequence length="480" mass="53808">MSYWLNADESDTVGSGAAPVQIATDTDYKIFRALQRADKSVNVFVTFREIVGGERIFLRLERVIVDEDLVLLRHVEALEASYGGDSARRSRGESVEVVDNLSQQTCNKREKGMSYGEDMAVDRVKSKDNAKAACVGVVEEKGDSKRVDIQETCQEIVVDRRKSKGDATEAGFGVMVVEKKKVKGDENGEDVDVDFEYDFNWWHDYVRNDYTARWHSSCDIAPHRCFMPRPRRLTVVRRCPRRWRLTRYALGAAAAPMPRLPALAPTPRLEPGDRASRQGFSAGRRPRQGPGAGGYAPFRGPMPAAEERDAVESVDVDNICSSPTSCKGRGKDNNKENRGMEDTEERLTGESVDVVLVTPPKQNNKHTPAMEDDDDVDDFDRPPITLSAEYLGGQTSSTERGKHNNKDNSGMEDDVSCAYIQERLTASSVNGRIKKMMKRPMKEVYGSDDAEGFNKGKKEIEEHYRSLLRLANEHRLAETE</sequence>